<organism evidence="1 2">
    <name type="scientific">Podospora aff. communis PSN243</name>
    <dbReference type="NCBI Taxonomy" id="3040156"/>
    <lineage>
        <taxon>Eukaryota</taxon>
        <taxon>Fungi</taxon>
        <taxon>Dikarya</taxon>
        <taxon>Ascomycota</taxon>
        <taxon>Pezizomycotina</taxon>
        <taxon>Sordariomycetes</taxon>
        <taxon>Sordariomycetidae</taxon>
        <taxon>Sordariales</taxon>
        <taxon>Podosporaceae</taxon>
        <taxon>Podospora</taxon>
    </lineage>
</organism>
<dbReference type="InterPro" id="IPR038883">
    <property type="entry name" value="AN11006-like"/>
</dbReference>
<reference evidence="1" key="2">
    <citation type="submission" date="2023-05" db="EMBL/GenBank/DDBJ databases">
        <authorList>
            <consortium name="Lawrence Berkeley National Laboratory"/>
            <person name="Steindorff A."/>
            <person name="Hensen N."/>
            <person name="Bonometti L."/>
            <person name="Westerberg I."/>
            <person name="Brannstrom I.O."/>
            <person name="Guillou S."/>
            <person name="Cros-Aarteil S."/>
            <person name="Calhoun S."/>
            <person name="Haridas S."/>
            <person name="Kuo A."/>
            <person name="Mondo S."/>
            <person name="Pangilinan J."/>
            <person name="Riley R."/>
            <person name="Labutti K."/>
            <person name="Andreopoulos B."/>
            <person name="Lipzen A."/>
            <person name="Chen C."/>
            <person name="Yanf M."/>
            <person name="Daum C."/>
            <person name="Ng V."/>
            <person name="Clum A."/>
            <person name="Ohm R."/>
            <person name="Martin F."/>
            <person name="Silar P."/>
            <person name="Natvig D."/>
            <person name="Lalanne C."/>
            <person name="Gautier V."/>
            <person name="Ament-Velasquez S.L."/>
            <person name="Kruys A."/>
            <person name="Hutchinson M.I."/>
            <person name="Powell A.J."/>
            <person name="Barry K."/>
            <person name="Miller A.N."/>
            <person name="Grigoriev I.V."/>
            <person name="Debuchy R."/>
            <person name="Gladieux P."/>
            <person name="Thoren M.H."/>
            <person name="Johannesson H."/>
        </authorList>
    </citation>
    <scope>NUCLEOTIDE SEQUENCE</scope>
    <source>
        <strain evidence="1">PSN243</strain>
    </source>
</reference>
<evidence type="ECO:0000313" key="1">
    <source>
        <dbReference type="EMBL" id="KAK4455427.1"/>
    </source>
</evidence>
<proteinExistence type="predicted"/>
<dbReference type="PANTHER" id="PTHR42085:SF1">
    <property type="entry name" value="F-BOX DOMAIN-CONTAINING PROTEIN"/>
    <property type="match status" value="1"/>
</dbReference>
<dbReference type="EMBL" id="MU865914">
    <property type="protein sequence ID" value="KAK4455427.1"/>
    <property type="molecule type" value="Genomic_DNA"/>
</dbReference>
<accession>A0AAV9H4Q3</accession>
<comment type="caution">
    <text evidence="1">The sequence shown here is derived from an EMBL/GenBank/DDBJ whole genome shotgun (WGS) entry which is preliminary data.</text>
</comment>
<name>A0AAV9H4Q3_9PEZI</name>
<sequence>MGSEFLSLPPELRIMIYELLLVSPAPIIIVGREAKGLFRNLSGKKFPRFVALPYGALPSGAALMRTSKKICEETRHVLYSQNTFQFPERCKVGLARSIAHMDLFLEGIGPDCAKQIKSVRIPVPDSERFVAHKEYTKRIQQLQQTCPELSDIAICFRPQHFLRAVAFGKKKRIDTNHMNRLRTFVRNVAQVADKKVTTDAAQVADEKVTMTFRFPVTKREKVPNDELPVARCAERRLEVAAGRHRVRFVQDTYTMLLHHHRIMVSDTAEALLKWVNQKSI</sequence>
<keyword evidence="2" id="KW-1185">Reference proteome</keyword>
<reference evidence="1" key="1">
    <citation type="journal article" date="2023" name="Mol. Phylogenet. Evol.">
        <title>Genome-scale phylogeny and comparative genomics of the fungal order Sordariales.</title>
        <authorList>
            <person name="Hensen N."/>
            <person name="Bonometti L."/>
            <person name="Westerberg I."/>
            <person name="Brannstrom I.O."/>
            <person name="Guillou S."/>
            <person name="Cros-Aarteil S."/>
            <person name="Calhoun S."/>
            <person name="Haridas S."/>
            <person name="Kuo A."/>
            <person name="Mondo S."/>
            <person name="Pangilinan J."/>
            <person name="Riley R."/>
            <person name="LaButti K."/>
            <person name="Andreopoulos B."/>
            <person name="Lipzen A."/>
            <person name="Chen C."/>
            <person name="Yan M."/>
            <person name="Daum C."/>
            <person name="Ng V."/>
            <person name="Clum A."/>
            <person name="Steindorff A."/>
            <person name="Ohm R.A."/>
            <person name="Martin F."/>
            <person name="Silar P."/>
            <person name="Natvig D.O."/>
            <person name="Lalanne C."/>
            <person name="Gautier V."/>
            <person name="Ament-Velasquez S.L."/>
            <person name="Kruys A."/>
            <person name="Hutchinson M.I."/>
            <person name="Powell A.J."/>
            <person name="Barry K."/>
            <person name="Miller A.N."/>
            <person name="Grigoriev I.V."/>
            <person name="Debuchy R."/>
            <person name="Gladieux P."/>
            <person name="Hiltunen Thoren M."/>
            <person name="Johannesson H."/>
        </authorList>
    </citation>
    <scope>NUCLEOTIDE SEQUENCE</scope>
    <source>
        <strain evidence="1">PSN243</strain>
    </source>
</reference>
<dbReference type="AlphaFoldDB" id="A0AAV9H4Q3"/>
<dbReference type="PANTHER" id="PTHR42085">
    <property type="entry name" value="F-BOX DOMAIN-CONTAINING PROTEIN"/>
    <property type="match status" value="1"/>
</dbReference>
<evidence type="ECO:0000313" key="2">
    <source>
        <dbReference type="Proteomes" id="UP001321760"/>
    </source>
</evidence>
<gene>
    <name evidence="1" type="ORF">QBC34DRAFT_489690</name>
</gene>
<protein>
    <submittedName>
        <fullName evidence="1">Uncharacterized protein</fullName>
    </submittedName>
</protein>
<dbReference type="Proteomes" id="UP001321760">
    <property type="component" value="Unassembled WGS sequence"/>
</dbReference>